<evidence type="ECO:0000313" key="2">
    <source>
        <dbReference type="Proteomes" id="UP000287168"/>
    </source>
</evidence>
<dbReference type="EMBL" id="SBLC01000021">
    <property type="protein sequence ID" value="RWY39587.1"/>
    <property type="molecule type" value="Genomic_DNA"/>
</dbReference>
<dbReference type="AlphaFoldDB" id="A0A3S4XNM0"/>
<name>A0A3S4XNM0_9RHOB</name>
<proteinExistence type="predicted"/>
<comment type="caution">
    <text evidence="1">The sequence shown here is derived from an EMBL/GenBank/DDBJ whole genome shotgun (WGS) entry which is preliminary data.</text>
</comment>
<reference evidence="1 2" key="1">
    <citation type="journal article" date="2015" name="Int. J. Syst. Evol. Microbiol.">
        <title>Gemmobacter intermedius sp. nov., isolated from a white stork (Ciconia ciconia).</title>
        <authorList>
            <person name="Kampfer P."/>
            <person name="Jerzak L."/>
            <person name="Wilharm G."/>
            <person name="Golke J."/>
            <person name="Busse H.J."/>
            <person name="Glaeser S.P."/>
        </authorList>
    </citation>
    <scope>NUCLEOTIDE SEQUENCE [LARGE SCALE GENOMIC DNA]</scope>
    <source>
        <strain evidence="1 2">119/4</strain>
    </source>
</reference>
<accession>A0A3S4XNM0</accession>
<keyword evidence="2" id="KW-1185">Reference proteome</keyword>
<evidence type="ECO:0000313" key="1">
    <source>
        <dbReference type="EMBL" id="RWY39587.1"/>
    </source>
</evidence>
<dbReference type="RefSeq" id="WP_128490053.1">
    <property type="nucleotide sequence ID" value="NZ_JBHLXB010000054.1"/>
</dbReference>
<dbReference type="Proteomes" id="UP000287168">
    <property type="component" value="Unassembled WGS sequence"/>
</dbReference>
<protein>
    <submittedName>
        <fullName evidence="1">Uncharacterized protein</fullName>
    </submittedName>
</protein>
<gene>
    <name evidence="1" type="ORF">EP867_13700</name>
</gene>
<sequence>MTLSLTHPLTGLTAASAAAVEAAHDSMAYWQAPKLQKPRREASRAPAQTEALDQMFAYFG</sequence>
<organism evidence="1 2">
    <name type="scientific">Falsigemmobacter intermedius</name>
    <dbReference type="NCBI Taxonomy" id="1553448"/>
    <lineage>
        <taxon>Bacteria</taxon>
        <taxon>Pseudomonadati</taxon>
        <taxon>Pseudomonadota</taxon>
        <taxon>Alphaproteobacteria</taxon>
        <taxon>Rhodobacterales</taxon>
        <taxon>Paracoccaceae</taxon>
        <taxon>Falsigemmobacter</taxon>
    </lineage>
</organism>